<reference evidence="1" key="1">
    <citation type="submission" date="2022-01" db="EMBL/GenBank/DDBJ databases">
        <authorList>
            <person name="King R."/>
        </authorList>
    </citation>
    <scope>NUCLEOTIDE SEQUENCE</scope>
</reference>
<organism evidence="1 2">
    <name type="scientific">Ceutorhynchus assimilis</name>
    <name type="common">cabbage seed weevil</name>
    <dbReference type="NCBI Taxonomy" id="467358"/>
    <lineage>
        <taxon>Eukaryota</taxon>
        <taxon>Metazoa</taxon>
        <taxon>Ecdysozoa</taxon>
        <taxon>Arthropoda</taxon>
        <taxon>Hexapoda</taxon>
        <taxon>Insecta</taxon>
        <taxon>Pterygota</taxon>
        <taxon>Neoptera</taxon>
        <taxon>Endopterygota</taxon>
        <taxon>Coleoptera</taxon>
        <taxon>Polyphaga</taxon>
        <taxon>Cucujiformia</taxon>
        <taxon>Curculionidae</taxon>
        <taxon>Ceutorhynchinae</taxon>
        <taxon>Ceutorhynchus</taxon>
    </lineage>
</organism>
<protein>
    <submittedName>
        <fullName evidence="1">Uncharacterized protein</fullName>
    </submittedName>
</protein>
<evidence type="ECO:0000313" key="1">
    <source>
        <dbReference type="EMBL" id="CAG9760829.1"/>
    </source>
</evidence>
<name>A0A9N9MEK2_9CUCU</name>
<dbReference type="EMBL" id="OU892277">
    <property type="protein sequence ID" value="CAG9760829.1"/>
    <property type="molecule type" value="Genomic_DNA"/>
</dbReference>
<proteinExistence type="predicted"/>
<keyword evidence="2" id="KW-1185">Reference proteome</keyword>
<accession>A0A9N9MEK2</accession>
<dbReference type="AlphaFoldDB" id="A0A9N9MEK2"/>
<gene>
    <name evidence="1" type="ORF">CEUTPL_LOCUS1550</name>
</gene>
<evidence type="ECO:0000313" key="2">
    <source>
        <dbReference type="Proteomes" id="UP001152799"/>
    </source>
</evidence>
<dbReference type="Proteomes" id="UP001152799">
    <property type="component" value="Chromosome 1"/>
</dbReference>
<sequence length="153" mass="17705">MEEENEPGISGITRRFSKLYSKTVDNITDVFKDLTNLVEKKDFTNLEEKKKVCILFSGNISNVTIIAEELNQVNFASSKLPSIKSHNQRKHQINPDVHVDTKLRKLRMKKDKLRKLISGPICFINCRGKHSFRRCMLPKDMLKKIITEKITST</sequence>